<dbReference type="Proteomes" id="UP001066276">
    <property type="component" value="Chromosome 3_2"/>
</dbReference>
<evidence type="ECO:0000313" key="2">
    <source>
        <dbReference type="EMBL" id="KAJ1181991.1"/>
    </source>
</evidence>
<sequence length="97" mass="9927">MLHALAHAQQQGRAGMSGPQCPTGSKLQPAASSRPLMPSQDVSEKMGRITVSAGLMGRLPGRAASEIQMSARVPTRLSADRLAGVAFIPTCSAGVSA</sequence>
<organism evidence="2 3">
    <name type="scientific">Pleurodeles waltl</name>
    <name type="common">Iberian ribbed newt</name>
    <dbReference type="NCBI Taxonomy" id="8319"/>
    <lineage>
        <taxon>Eukaryota</taxon>
        <taxon>Metazoa</taxon>
        <taxon>Chordata</taxon>
        <taxon>Craniata</taxon>
        <taxon>Vertebrata</taxon>
        <taxon>Euteleostomi</taxon>
        <taxon>Amphibia</taxon>
        <taxon>Batrachia</taxon>
        <taxon>Caudata</taxon>
        <taxon>Salamandroidea</taxon>
        <taxon>Salamandridae</taxon>
        <taxon>Pleurodelinae</taxon>
        <taxon>Pleurodeles</taxon>
    </lineage>
</organism>
<name>A0AAV7U0P8_PLEWA</name>
<feature type="region of interest" description="Disordered" evidence="1">
    <location>
        <begin position="1"/>
        <end position="44"/>
    </location>
</feature>
<keyword evidence="3" id="KW-1185">Reference proteome</keyword>
<dbReference type="EMBL" id="JANPWB010000006">
    <property type="protein sequence ID" value="KAJ1181991.1"/>
    <property type="molecule type" value="Genomic_DNA"/>
</dbReference>
<evidence type="ECO:0000313" key="3">
    <source>
        <dbReference type="Proteomes" id="UP001066276"/>
    </source>
</evidence>
<gene>
    <name evidence="2" type="ORF">NDU88_007190</name>
</gene>
<evidence type="ECO:0000256" key="1">
    <source>
        <dbReference type="SAM" id="MobiDB-lite"/>
    </source>
</evidence>
<reference evidence="2" key="1">
    <citation type="journal article" date="2022" name="bioRxiv">
        <title>Sequencing and chromosome-scale assembly of the giantPleurodeles waltlgenome.</title>
        <authorList>
            <person name="Brown T."/>
            <person name="Elewa A."/>
            <person name="Iarovenko S."/>
            <person name="Subramanian E."/>
            <person name="Araus A.J."/>
            <person name="Petzold A."/>
            <person name="Susuki M."/>
            <person name="Suzuki K.-i.T."/>
            <person name="Hayashi T."/>
            <person name="Toyoda A."/>
            <person name="Oliveira C."/>
            <person name="Osipova E."/>
            <person name="Leigh N.D."/>
            <person name="Simon A."/>
            <person name="Yun M.H."/>
        </authorList>
    </citation>
    <scope>NUCLEOTIDE SEQUENCE</scope>
    <source>
        <strain evidence="2">20211129_DDA</strain>
        <tissue evidence="2">Liver</tissue>
    </source>
</reference>
<proteinExistence type="predicted"/>
<accession>A0AAV7U0P8</accession>
<protein>
    <submittedName>
        <fullName evidence="2">Uncharacterized protein</fullName>
    </submittedName>
</protein>
<comment type="caution">
    <text evidence="2">The sequence shown here is derived from an EMBL/GenBank/DDBJ whole genome shotgun (WGS) entry which is preliminary data.</text>
</comment>
<dbReference type="AlphaFoldDB" id="A0AAV7U0P8"/>